<protein>
    <submittedName>
        <fullName evidence="1">Uncharacterized protein</fullName>
    </submittedName>
</protein>
<dbReference type="AlphaFoldDB" id="A0A2W3ZI67"/>
<evidence type="ECO:0000313" key="2">
    <source>
        <dbReference type="Proteomes" id="UP000249828"/>
    </source>
</evidence>
<comment type="caution">
    <text evidence="1">The sequence shown here is derived from an EMBL/GenBank/DDBJ whole genome shotgun (WGS) entry which is preliminary data.</text>
</comment>
<accession>A0A2W3ZI67</accession>
<dbReference type="EMBL" id="PIEU01000016">
    <property type="protein sequence ID" value="PZL76990.1"/>
    <property type="molecule type" value="Genomic_DNA"/>
</dbReference>
<dbReference type="Proteomes" id="UP000249828">
    <property type="component" value="Unassembled WGS sequence"/>
</dbReference>
<reference evidence="1 2" key="1">
    <citation type="submission" date="2017-11" db="EMBL/GenBank/DDBJ databases">
        <title>Draft genome sequence of Enterococcus plantarum TRW2 strain isolated from lettuce.</title>
        <authorList>
            <person name="Kim E.B."/>
            <person name="Marco M.L."/>
            <person name="Williams T.R."/>
            <person name="You I.H."/>
        </authorList>
    </citation>
    <scope>NUCLEOTIDE SEQUENCE [LARGE SCALE GENOMIC DNA]</scope>
    <source>
        <strain evidence="1 2">TRW2</strain>
    </source>
</reference>
<sequence>MNDKRKESARLPPTGSFWFSNESYSCEVSITQLHFFDNFIAEEPIIDRYFFKFFLSTHLFVPDFCKSIRGCVGRQAPVPCSARKPRGDKLM</sequence>
<evidence type="ECO:0000313" key="1">
    <source>
        <dbReference type="EMBL" id="PZL76990.1"/>
    </source>
</evidence>
<keyword evidence="2" id="KW-1185">Reference proteome</keyword>
<organism evidence="1 2">
    <name type="scientific">Enterococcus plantarum</name>
    <dbReference type="NCBI Taxonomy" id="1077675"/>
    <lineage>
        <taxon>Bacteria</taxon>
        <taxon>Bacillati</taxon>
        <taxon>Bacillota</taxon>
        <taxon>Bacilli</taxon>
        <taxon>Lactobacillales</taxon>
        <taxon>Enterococcaceae</taxon>
        <taxon>Enterococcus</taxon>
    </lineage>
</organism>
<proteinExistence type="predicted"/>
<name>A0A2W3ZI67_9ENTE</name>
<gene>
    <name evidence="1" type="ORF">CI088_01950</name>
</gene>